<dbReference type="SMART" id="SM00342">
    <property type="entry name" value="HTH_ARAC"/>
    <property type="match status" value="1"/>
</dbReference>
<dbReference type="Pfam" id="PF12833">
    <property type="entry name" value="HTH_18"/>
    <property type="match status" value="1"/>
</dbReference>
<dbReference type="Gene3D" id="1.10.10.60">
    <property type="entry name" value="Homeodomain-like"/>
    <property type="match status" value="2"/>
</dbReference>
<dbReference type="Proteomes" id="UP000032735">
    <property type="component" value="Chromosome"/>
</dbReference>
<dbReference type="GO" id="GO:0003700">
    <property type="term" value="F:DNA-binding transcription factor activity"/>
    <property type="evidence" value="ECO:0007669"/>
    <property type="project" value="InterPro"/>
</dbReference>
<dbReference type="AlphaFoldDB" id="A0A068R697"/>
<accession>A0A068R697</accession>
<evidence type="ECO:0000259" key="4">
    <source>
        <dbReference type="PROSITE" id="PS01124"/>
    </source>
</evidence>
<dbReference type="PANTHER" id="PTHR43280">
    <property type="entry name" value="ARAC-FAMILY TRANSCRIPTIONAL REGULATOR"/>
    <property type="match status" value="1"/>
</dbReference>
<proteinExistence type="predicted"/>
<dbReference type="EMBL" id="FO704551">
    <property type="protein sequence ID" value="CDG22451.1"/>
    <property type="molecule type" value="Genomic_DNA"/>
</dbReference>
<dbReference type="PANTHER" id="PTHR43280:SF28">
    <property type="entry name" value="HTH-TYPE TRANSCRIPTIONAL ACTIVATOR RHAS"/>
    <property type="match status" value="1"/>
</dbReference>
<dbReference type="InterPro" id="IPR020449">
    <property type="entry name" value="Tscrpt_reg_AraC-type_HTH"/>
</dbReference>
<dbReference type="InterPro" id="IPR018062">
    <property type="entry name" value="HTH_AraC-typ_CS"/>
</dbReference>
<dbReference type="Gene3D" id="3.40.50.880">
    <property type="match status" value="1"/>
</dbReference>
<dbReference type="Pfam" id="PF01965">
    <property type="entry name" value="DJ-1_PfpI"/>
    <property type="match status" value="1"/>
</dbReference>
<sequence length="347" mass="40374">MKKITIGFLLCENMLSSGLCLPIEMWKSAASRYFSEQKVLFPKENKNSSKLRKPDDLLTIRMIGVNNNPIPTYSRFNLIADTMLTDDIDYNIIYIPALWRNPRPVVKRNIAITQWLSAQSEKGTCITAVGTGCCFLADARLLDNKPATTHWHYFKQFARDYPSVHLKTEHFITKADNIFCAASVKALSDLTIHFIETFYGEQVANHTQRTFFHEIRSNVERHCYSDKNKFHPDEDIIQIQMWMKDNCMTGEPMQMQKLADIAGMSLRNFNRRFKNATDMSPLQYLLKVRIDYAIDFLQLTNLTVQEIAALVGYQDMTNFNRHFKRRAGVSPRDYRKTVRAKMFHAER</sequence>
<dbReference type="SUPFAM" id="SSF52317">
    <property type="entry name" value="Class I glutamine amidotransferase-like"/>
    <property type="match status" value="1"/>
</dbReference>
<keyword evidence="6" id="KW-1185">Reference proteome</keyword>
<dbReference type="InterPro" id="IPR002818">
    <property type="entry name" value="DJ-1/PfpI"/>
</dbReference>
<dbReference type="InterPro" id="IPR029062">
    <property type="entry name" value="Class_I_gatase-like"/>
</dbReference>
<dbReference type="PRINTS" id="PR00032">
    <property type="entry name" value="HTHARAC"/>
</dbReference>
<dbReference type="InterPro" id="IPR018060">
    <property type="entry name" value="HTH_AraC"/>
</dbReference>
<evidence type="ECO:0000313" key="6">
    <source>
        <dbReference type="Proteomes" id="UP000032735"/>
    </source>
</evidence>
<evidence type="ECO:0000256" key="1">
    <source>
        <dbReference type="ARBA" id="ARBA00023015"/>
    </source>
</evidence>
<reference evidence="5 6" key="1">
    <citation type="submission" date="2013-07" db="EMBL/GenBank/DDBJ databases">
        <authorList>
            <person name="Genoscope - CEA"/>
        </authorList>
    </citation>
    <scope>NUCLEOTIDE SEQUENCE [LARGE SCALE GENOMIC DNA]</scope>
    <source>
        <strain evidence="5 6">G6</strain>
    </source>
</reference>
<gene>
    <name evidence="5" type="ORF">XPG1_2804</name>
</gene>
<dbReference type="GO" id="GO:0043565">
    <property type="term" value="F:sequence-specific DNA binding"/>
    <property type="evidence" value="ECO:0007669"/>
    <property type="project" value="InterPro"/>
</dbReference>
<feature type="domain" description="HTH araC/xylS-type" evidence="4">
    <location>
        <begin position="237"/>
        <end position="337"/>
    </location>
</feature>
<keyword evidence="3" id="KW-0804">Transcription</keyword>
<dbReference type="PROSITE" id="PS01124">
    <property type="entry name" value="HTH_ARAC_FAMILY_2"/>
    <property type="match status" value="1"/>
</dbReference>
<name>A0A068R697_9GAMM</name>
<dbReference type="SUPFAM" id="SSF46689">
    <property type="entry name" value="Homeodomain-like"/>
    <property type="match status" value="2"/>
</dbReference>
<dbReference type="InterPro" id="IPR009057">
    <property type="entry name" value="Homeodomain-like_sf"/>
</dbReference>
<dbReference type="KEGG" id="xpo:XPG1_2804"/>
<keyword evidence="1" id="KW-0805">Transcription regulation</keyword>
<keyword evidence="2" id="KW-0238">DNA-binding</keyword>
<evidence type="ECO:0000256" key="2">
    <source>
        <dbReference type="ARBA" id="ARBA00023125"/>
    </source>
</evidence>
<dbReference type="PROSITE" id="PS00041">
    <property type="entry name" value="HTH_ARAC_FAMILY_1"/>
    <property type="match status" value="1"/>
</dbReference>
<organism evidence="5 6">
    <name type="scientific">Xenorhabdus poinarii G6</name>
    <dbReference type="NCBI Taxonomy" id="1354304"/>
    <lineage>
        <taxon>Bacteria</taxon>
        <taxon>Pseudomonadati</taxon>
        <taxon>Pseudomonadota</taxon>
        <taxon>Gammaproteobacteria</taxon>
        <taxon>Enterobacterales</taxon>
        <taxon>Morganellaceae</taxon>
        <taxon>Xenorhabdus</taxon>
    </lineage>
</organism>
<evidence type="ECO:0000313" key="5">
    <source>
        <dbReference type="EMBL" id="CDG22451.1"/>
    </source>
</evidence>
<evidence type="ECO:0000256" key="3">
    <source>
        <dbReference type="ARBA" id="ARBA00023163"/>
    </source>
</evidence>
<dbReference type="STRING" id="1354304.XPG1_2804"/>
<dbReference type="HOGENOM" id="CLU_000445_59_0_6"/>
<protein>
    <submittedName>
        <fullName evidence="5">AraC family transcriptional regulator (Modular protein)</fullName>
    </submittedName>
</protein>